<evidence type="ECO:0000313" key="5">
    <source>
        <dbReference type="Proteomes" id="UP000562929"/>
    </source>
</evidence>
<feature type="repeat" description="ANK" evidence="3">
    <location>
        <begin position="84"/>
        <end position="116"/>
    </location>
</feature>
<evidence type="ECO:0000256" key="2">
    <source>
        <dbReference type="ARBA" id="ARBA00023043"/>
    </source>
</evidence>
<evidence type="ECO:0000313" key="4">
    <source>
        <dbReference type="EMBL" id="KAF4583190.1"/>
    </source>
</evidence>
<dbReference type="OrthoDB" id="341259at2759"/>
<feature type="repeat" description="ANK" evidence="3">
    <location>
        <begin position="150"/>
        <end position="172"/>
    </location>
</feature>
<dbReference type="PROSITE" id="PS50297">
    <property type="entry name" value="ANK_REP_REGION"/>
    <property type="match status" value="3"/>
</dbReference>
<keyword evidence="2 3" id="KW-0040">ANK repeat</keyword>
<dbReference type="PANTHER" id="PTHR24166:SF48">
    <property type="entry name" value="PROTEIN VAPYRIN"/>
    <property type="match status" value="1"/>
</dbReference>
<dbReference type="SMART" id="SM00248">
    <property type="entry name" value="ANK"/>
    <property type="match status" value="6"/>
</dbReference>
<evidence type="ECO:0000256" key="3">
    <source>
        <dbReference type="PROSITE-ProRule" id="PRU00023"/>
    </source>
</evidence>
<keyword evidence="1" id="KW-0677">Repeat</keyword>
<dbReference type="Proteomes" id="UP000562929">
    <property type="component" value="Unassembled WGS sequence"/>
</dbReference>
<comment type="caution">
    <text evidence="4">The sequence shown here is derived from an EMBL/GenBank/DDBJ whole genome shotgun (WGS) entry which is preliminary data.</text>
</comment>
<dbReference type="PANTHER" id="PTHR24166">
    <property type="entry name" value="ROLLING PEBBLES, ISOFORM B"/>
    <property type="match status" value="1"/>
</dbReference>
<dbReference type="EMBL" id="JAACLJ010000007">
    <property type="protein sequence ID" value="KAF4583190.1"/>
    <property type="molecule type" value="Genomic_DNA"/>
</dbReference>
<dbReference type="InterPro" id="IPR036770">
    <property type="entry name" value="Ankyrin_rpt-contain_sf"/>
</dbReference>
<dbReference type="Gene3D" id="1.25.40.20">
    <property type="entry name" value="Ankyrin repeat-containing domain"/>
    <property type="match status" value="3"/>
</dbReference>
<accession>A0A8H4Q317</accession>
<proteinExistence type="predicted"/>
<dbReference type="AlphaFoldDB" id="A0A8H4Q317"/>
<sequence length="288" mass="31391">MNTASSPPYFQSAPYNVRSSIFTQQQLITPDTLTEDIEEGDPVTAEPSSGDFLHLSARLGHERIASKLLLDLEPGAIDCENLYSGDTALHEAARRGNLCLVNVLLEQGAKISVQNHVGNYPLHLAAEEGHIAVIKNLLEKGASREAVNQDSFTPLHLAIKNRPLEAVETLLEGQVAEIIAIKNTTGQNMALDCALRNFNEDIIKKLVEFGADLDTKDEMGQTLLHDLASRGLTEAVSLLCGLGASSYIEDKENRTALYLAARGGHGATFQELARARNLNLNRPIVFWP</sequence>
<reference evidence="4 5" key="1">
    <citation type="journal article" date="2020" name="G3 (Bethesda)">
        <title>Genetic Underpinnings of Host Manipulation by Ophiocordyceps as Revealed by Comparative Transcriptomics.</title>
        <authorList>
            <person name="Will I."/>
            <person name="Das B."/>
            <person name="Trinh T."/>
            <person name="Brachmann A."/>
            <person name="Ohm R.A."/>
            <person name="de Bekker C."/>
        </authorList>
    </citation>
    <scope>NUCLEOTIDE SEQUENCE [LARGE SCALE GENOMIC DNA]</scope>
    <source>
        <strain evidence="4 5">EC05</strain>
    </source>
</reference>
<name>A0A8H4Q317_9HYPO</name>
<dbReference type="PROSITE" id="PS50088">
    <property type="entry name" value="ANK_REPEAT"/>
    <property type="match status" value="4"/>
</dbReference>
<evidence type="ECO:0000256" key="1">
    <source>
        <dbReference type="ARBA" id="ARBA00022737"/>
    </source>
</evidence>
<keyword evidence="5" id="KW-1185">Reference proteome</keyword>
<dbReference type="InterPro" id="IPR050889">
    <property type="entry name" value="Dendritic_Spine_Reg/Scaffold"/>
</dbReference>
<dbReference type="Pfam" id="PF12796">
    <property type="entry name" value="Ank_2"/>
    <property type="match status" value="2"/>
</dbReference>
<gene>
    <name evidence="4" type="ORF">GQ602_006334</name>
</gene>
<organism evidence="4 5">
    <name type="scientific">Ophiocordyceps camponoti-floridani</name>
    <dbReference type="NCBI Taxonomy" id="2030778"/>
    <lineage>
        <taxon>Eukaryota</taxon>
        <taxon>Fungi</taxon>
        <taxon>Dikarya</taxon>
        <taxon>Ascomycota</taxon>
        <taxon>Pezizomycotina</taxon>
        <taxon>Sordariomycetes</taxon>
        <taxon>Hypocreomycetidae</taxon>
        <taxon>Hypocreales</taxon>
        <taxon>Ophiocordycipitaceae</taxon>
        <taxon>Ophiocordyceps</taxon>
    </lineage>
</organism>
<dbReference type="InterPro" id="IPR002110">
    <property type="entry name" value="Ankyrin_rpt"/>
</dbReference>
<feature type="repeat" description="ANK" evidence="3">
    <location>
        <begin position="117"/>
        <end position="149"/>
    </location>
</feature>
<protein>
    <submittedName>
        <fullName evidence="4">Ankyrin domain protein</fullName>
    </submittedName>
</protein>
<feature type="repeat" description="ANK" evidence="3">
    <location>
        <begin position="186"/>
        <end position="218"/>
    </location>
</feature>
<dbReference type="SUPFAM" id="SSF48403">
    <property type="entry name" value="Ankyrin repeat"/>
    <property type="match status" value="1"/>
</dbReference>
<dbReference type="PRINTS" id="PR01415">
    <property type="entry name" value="ANKYRIN"/>
</dbReference>